<reference evidence="2 3" key="1">
    <citation type="submission" date="2024-02" db="EMBL/GenBank/DDBJ databases">
        <authorList>
            <person name="Chen Y."/>
            <person name="Shah S."/>
            <person name="Dougan E. K."/>
            <person name="Thang M."/>
            <person name="Chan C."/>
        </authorList>
    </citation>
    <scope>NUCLEOTIDE SEQUENCE [LARGE SCALE GENOMIC DNA]</scope>
</reference>
<keyword evidence="1" id="KW-1133">Transmembrane helix</keyword>
<protein>
    <submittedName>
        <fullName evidence="2">Potassium channel AKT2/3</fullName>
    </submittedName>
</protein>
<dbReference type="EMBL" id="CAXAMM010020002">
    <property type="protein sequence ID" value="CAK9047028.1"/>
    <property type="molecule type" value="Genomic_DNA"/>
</dbReference>
<accession>A0ABP0M7I2</accession>
<keyword evidence="2" id="KW-0407">Ion channel</keyword>
<dbReference type="Proteomes" id="UP001642464">
    <property type="component" value="Unassembled WGS sequence"/>
</dbReference>
<gene>
    <name evidence="2" type="ORF">SCF082_LOCUS26403</name>
</gene>
<keyword evidence="1" id="KW-0472">Membrane</keyword>
<sequence length="158" mass="17956">MASRAWRASRQVQQSVWRSVRDPGSIVPRRFTSTPGDARSSLLPSFGLRTRAFSTEEKLPDAASQVVMLSDEEDEDDDLEEENLPPWRQLKPWRWQPPEEDLGWLKIFQLPKVQVDEAGRSYIIGFYATGICIFFTFVWWGNPGSAFVSSRTSDASAA</sequence>
<comment type="caution">
    <text evidence="2">The sequence shown here is derived from an EMBL/GenBank/DDBJ whole genome shotgun (WGS) entry which is preliminary data.</text>
</comment>
<proteinExistence type="predicted"/>
<evidence type="ECO:0000256" key="1">
    <source>
        <dbReference type="SAM" id="Phobius"/>
    </source>
</evidence>
<evidence type="ECO:0000313" key="3">
    <source>
        <dbReference type="Proteomes" id="UP001642464"/>
    </source>
</evidence>
<keyword evidence="1" id="KW-0812">Transmembrane</keyword>
<keyword evidence="3" id="KW-1185">Reference proteome</keyword>
<feature type="transmembrane region" description="Helical" evidence="1">
    <location>
        <begin position="122"/>
        <end position="141"/>
    </location>
</feature>
<dbReference type="GO" id="GO:0034220">
    <property type="term" value="P:monoatomic ion transmembrane transport"/>
    <property type="evidence" value="ECO:0007669"/>
    <property type="project" value="UniProtKB-KW"/>
</dbReference>
<name>A0ABP0M7I2_9DINO</name>
<keyword evidence="2" id="KW-0406">Ion transport</keyword>
<keyword evidence="2" id="KW-0813">Transport</keyword>
<evidence type="ECO:0000313" key="2">
    <source>
        <dbReference type="EMBL" id="CAK9047028.1"/>
    </source>
</evidence>
<organism evidence="2 3">
    <name type="scientific">Durusdinium trenchii</name>
    <dbReference type="NCBI Taxonomy" id="1381693"/>
    <lineage>
        <taxon>Eukaryota</taxon>
        <taxon>Sar</taxon>
        <taxon>Alveolata</taxon>
        <taxon>Dinophyceae</taxon>
        <taxon>Suessiales</taxon>
        <taxon>Symbiodiniaceae</taxon>
        <taxon>Durusdinium</taxon>
    </lineage>
</organism>